<comment type="similarity">
    <text evidence="1">Belongs to the AHA1 family.</text>
</comment>
<protein>
    <submittedName>
        <fullName evidence="3">SRPBCC domain-containing protein</fullName>
    </submittedName>
</protein>
<dbReference type="CDD" id="cd07814">
    <property type="entry name" value="SRPBCC_CalC_Aha1-like"/>
    <property type="match status" value="1"/>
</dbReference>
<evidence type="ECO:0000259" key="2">
    <source>
        <dbReference type="Pfam" id="PF08327"/>
    </source>
</evidence>
<evidence type="ECO:0000313" key="4">
    <source>
        <dbReference type="Proteomes" id="UP000830326"/>
    </source>
</evidence>
<dbReference type="SUPFAM" id="SSF55961">
    <property type="entry name" value="Bet v1-like"/>
    <property type="match status" value="1"/>
</dbReference>
<dbReference type="EMBL" id="CP095075">
    <property type="protein sequence ID" value="UOR10856.1"/>
    <property type="molecule type" value="Genomic_DNA"/>
</dbReference>
<sequence length="141" mass="16263">MGKSTKAIVNHEFAQLPEQVFNAWLDSELVKQWMFPNGDVVRIDIDARVGGSFSFVDLREGEEIDHRGSYLEIYHPRRLAFTWGIPEESSDEDRVEVDIAKTDTGSKLTLTVEMDPNWAEYVPHTEKAWSMMLDTMEEIIK</sequence>
<reference evidence="3" key="1">
    <citation type="submission" date="2022-04" db="EMBL/GenBank/DDBJ databases">
        <title>Halobacillus sp. isolated from saltern.</title>
        <authorList>
            <person name="Won M."/>
            <person name="Lee C.-M."/>
            <person name="Woen H.-Y."/>
            <person name="Kwon S.-W."/>
        </authorList>
    </citation>
    <scope>NUCLEOTIDE SEQUENCE</scope>
    <source>
        <strain evidence="3">SSHM10-5</strain>
    </source>
</reference>
<evidence type="ECO:0000256" key="1">
    <source>
        <dbReference type="ARBA" id="ARBA00006817"/>
    </source>
</evidence>
<name>A0ABY4H7J8_9BACI</name>
<evidence type="ECO:0000313" key="3">
    <source>
        <dbReference type="EMBL" id="UOR10856.1"/>
    </source>
</evidence>
<dbReference type="InterPro" id="IPR023393">
    <property type="entry name" value="START-like_dom_sf"/>
</dbReference>
<feature type="domain" description="Activator of Hsp90 ATPase homologue 1/2-like C-terminal" evidence="2">
    <location>
        <begin position="17"/>
        <end position="140"/>
    </location>
</feature>
<organism evidence="3 4">
    <name type="scientific">Halobacillus amylolyticus</name>
    <dbReference type="NCBI Taxonomy" id="2932259"/>
    <lineage>
        <taxon>Bacteria</taxon>
        <taxon>Bacillati</taxon>
        <taxon>Bacillota</taxon>
        <taxon>Bacilli</taxon>
        <taxon>Bacillales</taxon>
        <taxon>Bacillaceae</taxon>
        <taxon>Halobacillus</taxon>
    </lineage>
</organism>
<keyword evidence="4" id="KW-1185">Reference proteome</keyword>
<proteinExistence type="inferred from homology"/>
<dbReference type="Pfam" id="PF08327">
    <property type="entry name" value="AHSA1"/>
    <property type="match status" value="1"/>
</dbReference>
<dbReference type="Proteomes" id="UP000830326">
    <property type="component" value="Chromosome"/>
</dbReference>
<dbReference type="Gene3D" id="3.30.530.20">
    <property type="match status" value="1"/>
</dbReference>
<dbReference type="InterPro" id="IPR013538">
    <property type="entry name" value="ASHA1/2-like_C"/>
</dbReference>
<gene>
    <name evidence="3" type="ORF">MUO15_14695</name>
</gene>
<accession>A0ABY4H7J8</accession>
<dbReference type="RefSeq" id="WP_245030270.1">
    <property type="nucleotide sequence ID" value="NZ_CP095075.1"/>
</dbReference>